<keyword evidence="1" id="KW-1133">Transmembrane helix</keyword>
<organism evidence="2 3">
    <name type="scientific">Gordonia araii NBRC 100433</name>
    <dbReference type="NCBI Taxonomy" id="1073574"/>
    <lineage>
        <taxon>Bacteria</taxon>
        <taxon>Bacillati</taxon>
        <taxon>Actinomycetota</taxon>
        <taxon>Actinomycetes</taxon>
        <taxon>Mycobacteriales</taxon>
        <taxon>Gordoniaceae</taxon>
        <taxon>Gordonia</taxon>
    </lineage>
</organism>
<feature type="transmembrane region" description="Helical" evidence="1">
    <location>
        <begin position="21"/>
        <end position="43"/>
    </location>
</feature>
<evidence type="ECO:0000313" key="2">
    <source>
        <dbReference type="EMBL" id="GAB10036.1"/>
    </source>
</evidence>
<keyword evidence="1" id="KW-0812">Transmembrane</keyword>
<feature type="transmembrane region" description="Helical" evidence="1">
    <location>
        <begin position="49"/>
        <end position="70"/>
    </location>
</feature>
<gene>
    <name evidence="2" type="ORF">GOARA_050_00990</name>
</gene>
<name>G7H2G1_9ACTN</name>
<dbReference type="OrthoDB" id="4380993at2"/>
<dbReference type="EMBL" id="BAEE01000050">
    <property type="protein sequence ID" value="GAB10036.1"/>
    <property type="molecule type" value="Genomic_DNA"/>
</dbReference>
<protein>
    <submittedName>
        <fullName evidence="2">Uncharacterized protein</fullName>
    </submittedName>
</protein>
<accession>G7H2G1</accession>
<evidence type="ECO:0000313" key="3">
    <source>
        <dbReference type="Proteomes" id="UP000035088"/>
    </source>
</evidence>
<keyword evidence="1" id="KW-0472">Membrane</keyword>
<evidence type="ECO:0000256" key="1">
    <source>
        <dbReference type="SAM" id="Phobius"/>
    </source>
</evidence>
<dbReference type="Proteomes" id="UP000035088">
    <property type="component" value="Unassembled WGS sequence"/>
</dbReference>
<sequence length="96" mass="10223">MMATTHVVHRHESHGNHPMSIVAFCATLAGIGCAGVWLVALASGHEASMALGVAALVLFIGAITAFRMVATHSSHGPIQPENTEIEARRYLDEYRG</sequence>
<reference evidence="2 3" key="1">
    <citation type="submission" date="2011-11" db="EMBL/GenBank/DDBJ databases">
        <title>Whole genome shotgun sequence of Gordonia araii NBRC 100433.</title>
        <authorList>
            <person name="Yoshida Y."/>
            <person name="Hosoyama A."/>
            <person name="Tsuchikane K."/>
            <person name="Katsumata H."/>
            <person name="Yamazaki S."/>
            <person name="Fujita N."/>
        </authorList>
    </citation>
    <scope>NUCLEOTIDE SEQUENCE [LARGE SCALE GENOMIC DNA]</scope>
    <source>
        <strain evidence="2 3">NBRC 100433</strain>
    </source>
</reference>
<dbReference type="AlphaFoldDB" id="G7H2G1"/>
<proteinExistence type="predicted"/>
<comment type="caution">
    <text evidence="2">The sequence shown here is derived from an EMBL/GenBank/DDBJ whole genome shotgun (WGS) entry which is preliminary data.</text>
</comment>
<keyword evidence="3" id="KW-1185">Reference proteome</keyword>